<accession>A0A1R7QDI9</accession>
<dbReference type="Proteomes" id="UP000196240">
    <property type="component" value="Unassembled WGS sequence"/>
</dbReference>
<protein>
    <submittedName>
        <fullName evidence="1">Uncharacterized protein</fullName>
    </submittedName>
</protein>
<organism evidence="1 2">
    <name type="scientific">Acinetobacter johnsonii</name>
    <dbReference type="NCBI Taxonomy" id="40214"/>
    <lineage>
        <taxon>Bacteria</taxon>
        <taxon>Pseudomonadati</taxon>
        <taxon>Pseudomonadota</taxon>
        <taxon>Gammaproteobacteria</taxon>
        <taxon>Moraxellales</taxon>
        <taxon>Moraxellaceae</taxon>
        <taxon>Acinetobacter</taxon>
    </lineage>
</organism>
<gene>
    <name evidence="1" type="ORF">ACNJC6_01984</name>
</gene>
<dbReference type="AlphaFoldDB" id="A0A1R7QDI9"/>
<dbReference type="RefSeq" id="WP_087012819.1">
    <property type="nucleotide sequence ID" value="NZ_CP068195.1"/>
</dbReference>
<name>A0A1R7QDI9_ACIJO</name>
<proteinExistence type="predicted"/>
<evidence type="ECO:0000313" key="1">
    <source>
        <dbReference type="EMBL" id="SJX22342.1"/>
    </source>
</evidence>
<reference evidence="1 2" key="1">
    <citation type="submission" date="2017-02" db="EMBL/GenBank/DDBJ databases">
        <authorList>
            <person name="Peterson S.W."/>
        </authorList>
    </citation>
    <scope>NUCLEOTIDE SEQUENCE [LARGE SCALE GENOMIC DNA]</scope>
    <source>
        <strain evidence="1">C6</strain>
    </source>
</reference>
<sequence precursor="true">MITNVSPKKWLLMSLGAMLLSGCATTSTDPSRQNVGTTGLLICAQNELCPVVTVSWNESNKELLKLKMHLSSTYNKYDIQKVVFTNGQKSQTFAVTGPTEHDHVLGTNRSTNYILAPVNLMSKLKGTDSIKMNIYTDQGIISRYVYKDGVSAPILGEFQKVYQ</sequence>
<evidence type="ECO:0000313" key="2">
    <source>
        <dbReference type="Proteomes" id="UP000196240"/>
    </source>
</evidence>
<dbReference type="EMBL" id="FUUY01000006">
    <property type="protein sequence ID" value="SJX22342.1"/>
    <property type="molecule type" value="Genomic_DNA"/>
</dbReference>